<feature type="transmembrane region" description="Helical" evidence="1">
    <location>
        <begin position="147"/>
        <end position="172"/>
    </location>
</feature>
<evidence type="ECO:0000313" key="3">
    <source>
        <dbReference type="EMBL" id="NDV13768.1"/>
    </source>
</evidence>
<keyword evidence="3" id="KW-0645">Protease</keyword>
<feature type="transmembrane region" description="Helical" evidence="1">
    <location>
        <begin position="184"/>
        <end position="203"/>
    </location>
</feature>
<feature type="transmembrane region" description="Helical" evidence="1">
    <location>
        <begin position="64"/>
        <end position="85"/>
    </location>
</feature>
<feature type="transmembrane region" description="Helical" evidence="1">
    <location>
        <begin position="40"/>
        <end position="58"/>
    </location>
</feature>
<dbReference type="GO" id="GO:0006508">
    <property type="term" value="P:proteolysis"/>
    <property type="evidence" value="ECO:0007669"/>
    <property type="project" value="UniProtKB-KW"/>
</dbReference>
<gene>
    <name evidence="3" type="ORF">GZH52_13370</name>
</gene>
<dbReference type="Proteomes" id="UP000482578">
    <property type="component" value="Unassembled WGS sequence"/>
</dbReference>
<dbReference type="GO" id="GO:0004175">
    <property type="term" value="F:endopeptidase activity"/>
    <property type="evidence" value="ECO:0007669"/>
    <property type="project" value="UniProtKB-ARBA"/>
</dbReference>
<feature type="domain" description="CAAX prenyl protease 2/Lysostaphin resistance protein A-like" evidence="2">
    <location>
        <begin position="150"/>
        <end position="247"/>
    </location>
</feature>
<keyword evidence="3" id="KW-0482">Metalloprotease</keyword>
<dbReference type="RefSeq" id="WP_163317034.1">
    <property type="nucleotide sequence ID" value="NZ_JAAGAA010000012.1"/>
</dbReference>
<keyword evidence="3" id="KW-0378">Hydrolase</keyword>
<accession>A0A6B2KUF4</accession>
<keyword evidence="1" id="KW-0472">Membrane</keyword>
<dbReference type="InterPro" id="IPR003675">
    <property type="entry name" value="Rce1/LyrA-like_dom"/>
</dbReference>
<feature type="transmembrane region" description="Helical" evidence="1">
    <location>
        <begin position="106"/>
        <end position="127"/>
    </location>
</feature>
<dbReference type="EMBL" id="JAAGAA010000012">
    <property type="protein sequence ID" value="NDV13768.1"/>
    <property type="molecule type" value="Genomic_DNA"/>
</dbReference>
<keyword evidence="1" id="KW-0812">Transmembrane</keyword>
<keyword evidence="1" id="KW-1133">Transmembrane helix</keyword>
<dbReference type="Pfam" id="PF02517">
    <property type="entry name" value="Rce1-like"/>
    <property type="match status" value="1"/>
</dbReference>
<protein>
    <submittedName>
        <fullName evidence="3">CPBP family intramembrane metalloprotease</fullName>
    </submittedName>
</protein>
<evidence type="ECO:0000256" key="1">
    <source>
        <dbReference type="SAM" id="Phobius"/>
    </source>
</evidence>
<comment type="caution">
    <text evidence="3">The sequence shown here is derived from an EMBL/GenBank/DDBJ whole genome shotgun (WGS) entry which is preliminary data.</text>
</comment>
<dbReference type="GO" id="GO:0080120">
    <property type="term" value="P:CAAX-box protein maturation"/>
    <property type="evidence" value="ECO:0007669"/>
    <property type="project" value="UniProtKB-ARBA"/>
</dbReference>
<evidence type="ECO:0000259" key="2">
    <source>
        <dbReference type="Pfam" id="PF02517"/>
    </source>
</evidence>
<dbReference type="AlphaFoldDB" id="A0A6B2KUF4"/>
<proteinExistence type="predicted"/>
<keyword evidence="4" id="KW-1185">Reference proteome</keyword>
<sequence length="262" mass="28756">MASFIGSPIRNEERFVRLEDPAPDFPFYNGVPVSISGRQWLFVMAMVVAGFLLLASPIDWPDGAFWKFLPAILMPGLPLIALAYVAPGHWKAIFGKVGGREVKLMFGFALLNIVVSMIVGAIVMALFGATPNRTTAELGGFDTAGQIAFFAKIIPQLLGEEVITLLPFLALLQWFSKGFGMGRKSAIICAWVITSVFFGLIHLPTYDWNWIQCIVVIGSARMMLTLPWILTKNIWVSTGAHIVNDWLLLVMTLLGASLVGKV</sequence>
<feature type="transmembrane region" description="Helical" evidence="1">
    <location>
        <begin position="242"/>
        <end position="260"/>
    </location>
</feature>
<feature type="transmembrane region" description="Helical" evidence="1">
    <location>
        <begin position="209"/>
        <end position="230"/>
    </location>
</feature>
<reference evidence="3 4" key="1">
    <citation type="submission" date="2020-02" db="EMBL/GenBank/DDBJ databases">
        <authorList>
            <person name="Yang Z."/>
        </authorList>
    </citation>
    <scope>NUCLEOTIDE SEQUENCE [LARGE SCALE GENOMIC DNA]</scope>
    <source>
        <strain evidence="3 4">HX-7-9</strain>
    </source>
</reference>
<evidence type="ECO:0000313" key="4">
    <source>
        <dbReference type="Proteomes" id="UP000482578"/>
    </source>
</evidence>
<dbReference type="GO" id="GO:0008237">
    <property type="term" value="F:metallopeptidase activity"/>
    <property type="evidence" value="ECO:0007669"/>
    <property type="project" value="UniProtKB-KW"/>
</dbReference>
<name>A0A6B2KUF4_9NEIS</name>
<organism evidence="3 4">
    <name type="scientific">Crenobacter caeni</name>
    <dbReference type="NCBI Taxonomy" id="2705474"/>
    <lineage>
        <taxon>Bacteria</taxon>
        <taxon>Pseudomonadati</taxon>
        <taxon>Pseudomonadota</taxon>
        <taxon>Betaproteobacteria</taxon>
        <taxon>Neisseriales</taxon>
        <taxon>Neisseriaceae</taxon>
        <taxon>Crenobacter</taxon>
    </lineage>
</organism>